<dbReference type="EMBL" id="JASKYM010000001">
    <property type="protein sequence ID" value="MDK2562685.1"/>
    <property type="molecule type" value="Genomic_DNA"/>
</dbReference>
<dbReference type="Gene3D" id="3.40.50.720">
    <property type="entry name" value="NAD(P)-binding Rossmann-like Domain"/>
    <property type="match status" value="1"/>
</dbReference>
<name>A0ABT7E6X8_9FIRM</name>
<reference evidence="1 2" key="1">
    <citation type="submission" date="2023-05" db="EMBL/GenBank/DDBJ databases">
        <title>Rombocin, a short stable natural nisin variant, displays selective antimicrobial activity against Listeria monocytogenes and employs dual mode of action to kill target bacterial strains.</title>
        <authorList>
            <person name="Wambui J."/>
            <person name="Stephan R."/>
            <person name="Kuipers O.P."/>
        </authorList>
    </citation>
    <scope>NUCLEOTIDE SEQUENCE [LARGE SCALE GENOMIC DNA]</scope>
    <source>
        <strain evidence="1 2">RC002</strain>
    </source>
</reference>
<comment type="caution">
    <text evidence="1">The sequence shown here is derived from an EMBL/GenBank/DDBJ whole genome shotgun (WGS) entry which is preliminary data.</text>
</comment>
<organism evidence="1 2">
    <name type="scientific">Romboutsia sedimentorum</name>
    <dbReference type="NCBI Taxonomy" id="1368474"/>
    <lineage>
        <taxon>Bacteria</taxon>
        <taxon>Bacillati</taxon>
        <taxon>Bacillota</taxon>
        <taxon>Clostridia</taxon>
        <taxon>Peptostreptococcales</taxon>
        <taxon>Peptostreptococcaceae</taxon>
        <taxon>Romboutsia</taxon>
    </lineage>
</organism>
<evidence type="ECO:0000313" key="2">
    <source>
        <dbReference type="Proteomes" id="UP001301012"/>
    </source>
</evidence>
<proteinExistence type="predicted"/>
<dbReference type="Proteomes" id="UP001301012">
    <property type="component" value="Unassembled WGS sequence"/>
</dbReference>
<keyword evidence="2" id="KW-1185">Reference proteome</keyword>
<protein>
    <recommendedName>
        <fullName evidence="3">SGNH/GDSL hydrolase family protein</fullName>
    </recommendedName>
</protein>
<evidence type="ECO:0008006" key="3">
    <source>
        <dbReference type="Google" id="ProtNLM"/>
    </source>
</evidence>
<accession>A0ABT7E6X8</accession>
<sequence>MKCIIYGLSTCRQQVELYLKDSVTIVGYSDSFSNLESYNGKKFYKPNELLNLEFDKIIIAINKVVDCVEVEQNLRKLGINNDKIISLYKFLKYIYKLKNNDNLIDTALANEKSKLEGMVLGLSYGCMGIVPKYLDLSCYNFSRGSQDLYYSLIQLKYIKNKYKHKISDLKYVILDMYTYTYFNYDVSLSKNAFDFIYYNGFEKYPHNLKKNINYSNELIEKITSKLTKQEEITFDSIFKKEYIVRKDIRYYFNKEEINNVLDEEEIKRYSINSLGYSSIQKNIYTKTERENIEIFENILKEILDIDLNIKIYLVLIPRYKLKEDKMEQVELKWKYRFYNILNQTSKKYEFEILDFKNNQEISNIRENYSDLEHLNYNGAIKFTKLLSLYIK</sequence>
<evidence type="ECO:0000313" key="1">
    <source>
        <dbReference type="EMBL" id="MDK2562685.1"/>
    </source>
</evidence>
<gene>
    <name evidence="1" type="ORF">QOZ84_03915</name>
</gene>
<dbReference type="RefSeq" id="WP_284131649.1">
    <property type="nucleotide sequence ID" value="NZ_JASKYM010000001.1"/>
</dbReference>